<feature type="binding site" evidence="7 10">
    <location>
        <position position="287"/>
    </location>
    <ligand>
        <name>Mg(2+)</name>
        <dbReference type="ChEBI" id="CHEBI:18420"/>
    </ligand>
</feature>
<dbReference type="SUPFAM" id="SSF53271">
    <property type="entry name" value="PRTase-like"/>
    <property type="match status" value="1"/>
</dbReference>
<dbReference type="InterPro" id="IPR005854">
    <property type="entry name" value="PurF"/>
</dbReference>
<evidence type="ECO:0000313" key="13">
    <source>
        <dbReference type="EMBL" id="OIR16555.1"/>
    </source>
</evidence>
<keyword evidence="7 10" id="KW-0460">Magnesium</keyword>
<name>A0A1J5T8W4_9ARCH</name>
<evidence type="ECO:0000256" key="10">
    <source>
        <dbReference type="PIRSR" id="PIRSR000485-2"/>
    </source>
</evidence>
<keyword evidence="7 11" id="KW-0408">Iron</keyword>
<keyword evidence="7 10" id="KW-0479">Metal-binding</keyword>
<keyword evidence="7 11" id="KW-0411">Iron-sulfur</keyword>
<feature type="binding site" evidence="7 10">
    <location>
        <position position="350"/>
    </location>
    <ligand>
        <name>Mg(2+)</name>
        <dbReference type="ChEBI" id="CHEBI:18420"/>
    </ligand>
</feature>
<comment type="function">
    <text evidence="7">Catalyzes the formation of phosphoribosylamine from phosphoribosylpyrophosphate (PRPP) and glutamine.</text>
</comment>
<dbReference type="GO" id="GO:0051539">
    <property type="term" value="F:4 iron, 4 sulfur cluster binding"/>
    <property type="evidence" value="ECO:0007669"/>
    <property type="project" value="UniProtKB-KW"/>
</dbReference>
<reference evidence="13 14" key="1">
    <citation type="submission" date="2016-08" db="EMBL/GenBank/DDBJ databases">
        <title>New Insights into Marine Group III Euryarchaeota, from dark to light.</title>
        <authorList>
            <person name="Haro-Moreno J.M."/>
            <person name="Rodriguez-Valera F."/>
            <person name="Lopez-Garcia P."/>
            <person name="Moreira D."/>
            <person name="Martin-Cuadrado A.B."/>
        </authorList>
    </citation>
    <scope>NUCLEOTIDE SEQUENCE [LARGE SCALE GENOMIC DNA]</scope>
    <source>
        <strain evidence="13">CG-Bathy1</strain>
    </source>
</reference>
<dbReference type="EC" id="2.4.2.14" evidence="7"/>
<dbReference type="Pfam" id="PF13522">
    <property type="entry name" value="GATase_6"/>
    <property type="match status" value="1"/>
</dbReference>
<evidence type="ECO:0000256" key="7">
    <source>
        <dbReference type="HAMAP-Rule" id="MF_01931"/>
    </source>
</evidence>
<dbReference type="SUPFAM" id="SSF56235">
    <property type="entry name" value="N-terminal nucleophile aminohydrolases (Ntn hydrolases)"/>
    <property type="match status" value="1"/>
</dbReference>
<feature type="active site" description="Nucleophile" evidence="7 9">
    <location>
        <position position="7"/>
    </location>
</feature>
<dbReference type="InterPro" id="IPR029055">
    <property type="entry name" value="Ntn_hydrolases_N"/>
</dbReference>
<dbReference type="NCBIfam" id="TIGR01134">
    <property type="entry name" value="purF"/>
    <property type="match status" value="1"/>
</dbReference>
<evidence type="ECO:0000256" key="1">
    <source>
        <dbReference type="ARBA" id="ARBA00005209"/>
    </source>
</evidence>
<dbReference type="InterPro" id="IPR029057">
    <property type="entry name" value="PRTase-like"/>
</dbReference>
<dbReference type="InterPro" id="IPR017932">
    <property type="entry name" value="GATase_2_dom"/>
</dbReference>
<proteinExistence type="inferred from homology"/>
<evidence type="ECO:0000256" key="8">
    <source>
        <dbReference type="PIRNR" id="PIRNR000485"/>
    </source>
</evidence>
<evidence type="ECO:0000256" key="11">
    <source>
        <dbReference type="PIRSR" id="PIRSR000485-3"/>
    </source>
</evidence>
<keyword evidence="4 7" id="KW-0808">Transferase</keyword>
<comment type="catalytic activity">
    <reaction evidence="7 8">
        <text>5-phospho-beta-D-ribosylamine + L-glutamate + diphosphate = 5-phospho-alpha-D-ribose 1-diphosphate + L-glutamine + H2O</text>
        <dbReference type="Rhea" id="RHEA:14905"/>
        <dbReference type="ChEBI" id="CHEBI:15377"/>
        <dbReference type="ChEBI" id="CHEBI:29985"/>
        <dbReference type="ChEBI" id="CHEBI:33019"/>
        <dbReference type="ChEBI" id="CHEBI:58017"/>
        <dbReference type="ChEBI" id="CHEBI:58359"/>
        <dbReference type="ChEBI" id="CHEBI:58681"/>
        <dbReference type="EC" id="2.4.2.14"/>
    </reaction>
</comment>
<keyword evidence="6 7" id="KW-0315">Glutamine amidotransferase</keyword>
<comment type="caution">
    <text evidence="13">The sequence shown here is derived from an EMBL/GenBank/DDBJ whole genome shotgun (WGS) entry which is preliminary data.</text>
</comment>
<feature type="binding site" evidence="7 11">
    <location>
        <position position="440"/>
    </location>
    <ligand>
        <name>[4Fe-4S] cluster</name>
        <dbReference type="ChEBI" id="CHEBI:49883"/>
    </ligand>
</feature>
<evidence type="ECO:0000256" key="2">
    <source>
        <dbReference type="ARBA" id="ARBA00010138"/>
    </source>
</evidence>
<dbReference type="GO" id="GO:0000287">
    <property type="term" value="F:magnesium ion binding"/>
    <property type="evidence" value="ECO:0007669"/>
    <property type="project" value="UniProtKB-UniRule"/>
</dbReference>
<dbReference type="GO" id="GO:0009113">
    <property type="term" value="P:purine nucleobase biosynthetic process"/>
    <property type="evidence" value="ECO:0007669"/>
    <property type="project" value="UniProtKB-UniRule"/>
</dbReference>
<dbReference type="UniPathway" id="UPA00074">
    <property type="reaction ID" value="UER00124"/>
</dbReference>
<evidence type="ECO:0000256" key="5">
    <source>
        <dbReference type="ARBA" id="ARBA00022755"/>
    </source>
</evidence>
<protein>
    <recommendedName>
        <fullName evidence="7">Amidophosphoribosyltransferase</fullName>
        <shortName evidence="7">ATase</shortName>
        <ecNumber evidence="7">2.4.2.14</ecNumber>
    </recommendedName>
    <alternativeName>
        <fullName evidence="7">Glutamine phosphoribosylpyrophosphate amidotransferase</fullName>
        <shortName evidence="7">GPATase</shortName>
    </alternativeName>
</protein>
<gene>
    <name evidence="7" type="primary">purF</name>
    <name evidence="13" type="ORF">BEU04_01030</name>
</gene>
<evidence type="ECO:0000313" key="14">
    <source>
        <dbReference type="Proteomes" id="UP000183815"/>
    </source>
</evidence>
<evidence type="ECO:0000259" key="12">
    <source>
        <dbReference type="PROSITE" id="PS51278"/>
    </source>
</evidence>
<sequence>MPLHEACGVVGIARTTSVLADLEISLRALQHRGQESAGITIFNGKHDTHKGMGLVSSVFSEISNEFSNGNTGIGHVRYSTAGGSTIRNAQPVLLKTDLGEFSLAHNGTISNHKKIREMVNEEELTSDTDSEVVLRIIGQKMETGMNAVDAIRDTMNILVGSYSITMMHDNKMYAFRDPLGIKPLAAGCFENGYIIASESSAMDTLGATFDRDIEPGEIVSIDADGVTSHGIEASERKAFCMFEYVYFARADAKMDGVLAYSVRHRLGQQLWKEHPVEADVVIAVPDSGTAFALGYSEASDIPYREGFIKNRYVGRSFIQPDDVKRKNTVNEKMNPVGDLLNGKRVVVVDDSVVRGNTSRKIVSRLREAGAKEVHFRVGCPPIISPCYLGIDMPTREEFVATGKEVEDIRAEIGADSMGYVSISGLVDCIGKGEKQLCLGCIDEHYPVPIEGEKLRE</sequence>
<dbReference type="Gene3D" id="3.40.50.2020">
    <property type="match status" value="1"/>
</dbReference>
<comment type="cofactor">
    <cofactor evidence="7 11">
        <name>[4Fe-4S] cluster</name>
        <dbReference type="ChEBI" id="CHEBI:49883"/>
    </cofactor>
    <text evidence="7 11">Binds 1 [4Fe-4S] cluster per subunit.</text>
</comment>
<dbReference type="CDD" id="cd06223">
    <property type="entry name" value="PRTases_typeI"/>
    <property type="match status" value="1"/>
</dbReference>
<accession>A0A1J5T8W4</accession>
<dbReference type="AlphaFoldDB" id="A0A1J5T8W4"/>
<evidence type="ECO:0000256" key="3">
    <source>
        <dbReference type="ARBA" id="ARBA00022676"/>
    </source>
</evidence>
<feature type="binding site" evidence="7 11">
    <location>
        <position position="437"/>
    </location>
    <ligand>
        <name>[4Fe-4S] cluster</name>
        <dbReference type="ChEBI" id="CHEBI:49883"/>
    </ligand>
</feature>
<dbReference type="GO" id="GO:0006189">
    <property type="term" value="P:'de novo' IMP biosynthetic process"/>
    <property type="evidence" value="ECO:0007669"/>
    <property type="project" value="UniProtKB-UniRule"/>
</dbReference>
<organism evidence="13 14">
    <name type="scientific">Marine Group III euryarchaeote CG-Bathy1</name>
    <dbReference type="NCBI Taxonomy" id="1889001"/>
    <lineage>
        <taxon>Archaea</taxon>
        <taxon>Methanobacteriati</taxon>
        <taxon>Thermoplasmatota</taxon>
        <taxon>Thermoplasmata</taxon>
        <taxon>Candidatus Thermoprofundales</taxon>
    </lineage>
</organism>
<dbReference type="Proteomes" id="UP000183815">
    <property type="component" value="Unassembled WGS sequence"/>
</dbReference>
<feature type="domain" description="Glutamine amidotransferase type-2" evidence="12">
    <location>
        <begin position="7"/>
        <end position="224"/>
    </location>
</feature>
<dbReference type="PANTHER" id="PTHR11907">
    <property type="entry name" value="AMIDOPHOSPHORIBOSYLTRANSFERASE"/>
    <property type="match status" value="1"/>
</dbReference>
<feature type="binding site" evidence="7 11">
    <location>
        <position position="240"/>
    </location>
    <ligand>
        <name>[4Fe-4S] cluster</name>
        <dbReference type="ChEBI" id="CHEBI:49883"/>
    </ligand>
</feature>
<evidence type="ECO:0000256" key="9">
    <source>
        <dbReference type="PIRSR" id="PIRSR000485-1"/>
    </source>
</evidence>
<comment type="similarity">
    <text evidence="2 7 8">In the C-terminal section; belongs to the purine/pyrimidine phosphoribosyltransferase family.</text>
</comment>
<keyword evidence="3 7" id="KW-0328">Glycosyltransferase</keyword>
<comment type="cofactor">
    <cofactor evidence="7 10">
        <name>Mg(2+)</name>
        <dbReference type="ChEBI" id="CHEBI:18420"/>
    </cofactor>
    <text evidence="7 10">Binds 1 Mg(2+) ion per subunit.</text>
</comment>
<feature type="binding site" evidence="7 11">
    <location>
        <position position="386"/>
    </location>
    <ligand>
        <name>[4Fe-4S] cluster</name>
        <dbReference type="ChEBI" id="CHEBI:49883"/>
    </ligand>
</feature>
<comment type="pathway">
    <text evidence="1 7 8">Purine metabolism; IMP biosynthesis via de novo pathway; N(1)-(5-phospho-D-ribosyl)glycinamide from 5-phospho-alpha-D-ribose 1-diphosphate: step 1/2.</text>
</comment>
<evidence type="ECO:0000256" key="6">
    <source>
        <dbReference type="ARBA" id="ARBA00022962"/>
    </source>
</evidence>
<keyword evidence="5 7" id="KW-0658">Purine biosynthesis</keyword>
<keyword evidence="7" id="KW-0004">4Fe-4S</keyword>
<dbReference type="EMBL" id="MIYU01000012">
    <property type="protein sequence ID" value="OIR16555.1"/>
    <property type="molecule type" value="Genomic_DNA"/>
</dbReference>
<dbReference type="InterPro" id="IPR000836">
    <property type="entry name" value="PRTase_dom"/>
</dbReference>
<dbReference type="PROSITE" id="PS51278">
    <property type="entry name" value="GATASE_TYPE_2"/>
    <property type="match status" value="1"/>
</dbReference>
<dbReference type="Pfam" id="PF00156">
    <property type="entry name" value="Pribosyltran"/>
    <property type="match status" value="1"/>
</dbReference>
<dbReference type="Gene3D" id="3.60.20.10">
    <property type="entry name" value="Glutamine Phosphoribosylpyrophosphate, subunit 1, domain 1"/>
    <property type="match status" value="1"/>
</dbReference>
<feature type="binding site" evidence="7 10">
    <location>
        <position position="349"/>
    </location>
    <ligand>
        <name>Mg(2+)</name>
        <dbReference type="ChEBI" id="CHEBI:18420"/>
    </ligand>
</feature>
<dbReference type="HAMAP" id="MF_01931">
    <property type="entry name" value="PurF"/>
    <property type="match status" value="1"/>
</dbReference>
<dbReference type="GO" id="GO:0004044">
    <property type="term" value="F:amidophosphoribosyltransferase activity"/>
    <property type="evidence" value="ECO:0007669"/>
    <property type="project" value="UniProtKB-UniRule"/>
</dbReference>
<evidence type="ECO:0000256" key="4">
    <source>
        <dbReference type="ARBA" id="ARBA00022679"/>
    </source>
</evidence>
<dbReference type="PIRSF" id="PIRSF000485">
    <property type="entry name" value="Amd_phspho_trans"/>
    <property type="match status" value="1"/>
</dbReference>